<evidence type="ECO:0000313" key="1">
    <source>
        <dbReference type="EMBL" id="KAI0059397.1"/>
    </source>
</evidence>
<reference evidence="1" key="1">
    <citation type="submission" date="2021-03" db="EMBL/GenBank/DDBJ databases">
        <authorList>
            <consortium name="DOE Joint Genome Institute"/>
            <person name="Ahrendt S."/>
            <person name="Looney B.P."/>
            <person name="Miyauchi S."/>
            <person name="Morin E."/>
            <person name="Drula E."/>
            <person name="Courty P.E."/>
            <person name="Chicoki N."/>
            <person name="Fauchery L."/>
            <person name="Kohler A."/>
            <person name="Kuo A."/>
            <person name="Labutti K."/>
            <person name="Pangilinan J."/>
            <person name="Lipzen A."/>
            <person name="Riley R."/>
            <person name="Andreopoulos W."/>
            <person name="He G."/>
            <person name="Johnson J."/>
            <person name="Barry K.W."/>
            <person name="Grigoriev I.V."/>
            <person name="Nagy L."/>
            <person name="Hibbett D."/>
            <person name="Henrissat B."/>
            <person name="Matheny P.B."/>
            <person name="Labbe J."/>
            <person name="Martin F."/>
        </authorList>
    </citation>
    <scope>NUCLEOTIDE SEQUENCE</scope>
    <source>
        <strain evidence="1">HHB10654</strain>
    </source>
</reference>
<dbReference type="EMBL" id="MU277227">
    <property type="protein sequence ID" value="KAI0059397.1"/>
    <property type="molecule type" value="Genomic_DNA"/>
</dbReference>
<proteinExistence type="predicted"/>
<name>A0ACB8STB6_9AGAM</name>
<accession>A0ACB8STB6</accession>
<gene>
    <name evidence="1" type="ORF">BV25DRAFT_1809294</name>
</gene>
<sequence length="108" mass="12437">MRMEWVQCRAKVRRWREERDTVLEEMRRTVTTLMGRSVKWAARVDTRPSVPLDIARGLNAYARRQAAMYSGMAKAFYALWAPNVEKFGLSVAWPTSVMSLSPTARQTA</sequence>
<organism evidence="1 2">
    <name type="scientific">Artomyces pyxidatus</name>
    <dbReference type="NCBI Taxonomy" id="48021"/>
    <lineage>
        <taxon>Eukaryota</taxon>
        <taxon>Fungi</taxon>
        <taxon>Dikarya</taxon>
        <taxon>Basidiomycota</taxon>
        <taxon>Agaricomycotina</taxon>
        <taxon>Agaricomycetes</taxon>
        <taxon>Russulales</taxon>
        <taxon>Auriscalpiaceae</taxon>
        <taxon>Artomyces</taxon>
    </lineage>
</organism>
<reference evidence="1" key="2">
    <citation type="journal article" date="2022" name="New Phytol.">
        <title>Evolutionary transition to the ectomycorrhizal habit in the genomes of a hyperdiverse lineage of mushroom-forming fungi.</title>
        <authorList>
            <person name="Looney B."/>
            <person name="Miyauchi S."/>
            <person name="Morin E."/>
            <person name="Drula E."/>
            <person name="Courty P.E."/>
            <person name="Kohler A."/>
            <person name="Kuo A."/>
            <person name="LaButti K."/>
            <person name="Pangilinan J."/>
            <person name="Lipzen A."/>
            <person name="Riley R."/>
            <person name="Andreopoulos W."/>
            <person name="He G."/>
            <person name="Johnson J."/>
            <person name="Nolan M."/>
            <person name="Tritt A."/>
            <person name="Barry K.W."/>
            <person name="Grigoriev I.V."/>
            <person name="Nagy L.G."/>
            <person name="Hibbett D."/>
            <person name="Henrissat B."/>
            <person name="Matheny P.B."/>
            <person name="Labbe J."/>
            <person name="Martin F.M."/>
        </authorList>
    </citation>
    <scope>NUCLEOTIDE SEQUENCE</scope>
    <source>
        <strain evidence="1">HHB10654</strain>
    </source>
</reference>
<protein>
    <submittedName>
        <fullName evidence="1">Uncharacterized protein</fullName>
    </submittedName>
</protein>
<evidence type="ECO:0000313" key="2">
    <source>
        <dbReference type="Proteomes" id="UP000814140"/>
    </source>
</evidence>
<comment type="caution">
    <text evidence="1">The sequence shown here is derived from an EMBL/GenBank/DDBJ whole genome shotgun (WGS) entry which is preliminary data.</text>
</comment>
<dbReference type="Proteomes" id="UP000814140">
    <property type="component" value="Unassembled WGS sequence"/>
</dbReference>
<keyword evidence="2" id="KW-1185">Reference proteome</keyword>